<dbReference type="EMBL" id="RJOO01000003">
    <property type="protein sequence ID" value="RSJ23277.1"/>
    <property type="molecule type" value="Genomic_DNA"/>
</dbReference>
<evidence type="ECO:0000259" key="5">
    <source>
        <dbReference type="Pfam" id="PF13166"/>
    </source>
</evidence>
<dbReference type="PANTHER" id="PTHR32114:SF2">
    <property type="entry name" value="ABC TRANSPORTER ABCH.3"/>
    <property type="match status" value="1"/>
</dbReference>
<evidence type="ECO:0000313" key="7">
    <source>
        <dbReference type="Proteomes" id="UP000267137"/>
    </source>
</evidence>
<accession>A0AAE8G3E4</accession>
<comment type="subunit">
    <text evidence="2">Heterodimer of SbcC and SbcD.</text>
</comment>
<protein>
    <recommendedName>
        <fullName evidence="3">Nuclease SbcCD subunit C</fullName>
    </recommendedName>
</protein>
<reference evidence="6 7" key="1">
    <citation type="submission" date="2018-11" db="EMBL/GenBank/DDBJ databases">
        <title>Species Designations Belie Phenotypic and Genotypic Heterogeneity in Oral Streptococci.</title>
        <authorList>
            <person name="Velsko I."/>
        </authorList>
    </citation>
    <scope>NUCLEOTIDE SEQUENCE [LARGE SCALE GENOMIC DNA]</scope>
    <source>
        <strain evidence="6 7">KLC02</strain>
    </source>
</reference>
<dbReference type="PANTHER" id="PTHR32114">
    <property type="entry name" value="ABC TRANSPORTER ABCH.3"/>
    <property type="match status" value="1"/>
</dbReference>
<feature type="domain" description="Protein CR006 P-loop" evidence="5">
    <location>
        <begin position="20"/>
        <end position="700"/>
    </location>
</feature>
<organism evidence="6 7">
    <name type="scientific">Streptococcus intermedius</name>
    <dbReference type="NCBI Taxonomy" id="1338"/>
    <lineage>
        <taxon>Bacteria</taxon>
        <taxon>Bacillati</taxon>
        <taxon>Bacillota</taxon>
        <taxon>Bacilli</taxon>
        <taxon>Lactobacillales</taxon>
        <taxon>Streptococcaceae</taxon>
        <taxon>Streptococcus</taxon>
        <taxon>Streptococcus anginosus group</taxon>
    </lineage>
</organism>
<feature type="coiled-coil region" evidence="4">
    <location>
        <begin position="66"/>
        <end position="121"/>
    </location>
</feature>
<comment type="caution">
    <text evidence="6">The sequence shown here is derived from an EMBL/GenBank/DDBJ whole genome shotgun (WGS) entry which is preliminary data.</text>
</comment>
<dbReference type="InterPro" id="IPR027417">
    <property type="entry name" value="P-loop_NTPase"/>
</dbReference>
<keyword evidence="4" id="KW-0175">Coiled coil</keyword>
<gene>
    <name evidence="6" type="ORF">D8827_06355</name>
</gene>
<dbReference type="Gene3D" id="3.40.50.300">
    <property type="entry name" value="P-loop containing nucleotide triphosphate hydrolases"/>
    <property type="match status" value="1"/>
</dbReference>
<sequence>MKIDLSKEKLFDTDEIILDKPINFIFGKNGTGKSTITRLVKEQIRDKDIRIYQGLKSVVANGRLNSVTLGEENVSAQRNIENFEKEIADFIKKKQGYEDDRQSLNGEISSINQKIKTQENKINNFYSSSAREIKNNNLHIASTSYNQPAFKEEVKYAFHLSEDERNKCKEYLKIADKKANLIKLPEIDFSILLEDTKAIFEKKIEEERVVKRLDSDSKINFAKRGLELHKHGDVCSFCGSNISDETFFELESFFSASKIKEYEETIEKQITEIDKVKLLIENIVISKADFYSQFVDDIIEVEKQWNNVKENQVRFLSLLKEKMIEKSTKLFSVLTFEELSLPNLADSVIKKYNKIAEQNNSEDISRLKKFSKDLLRFDLIYTYIKKFDLTSEKNKLEDIKKGLDKFTSKLVKNGNEILNIDQNISKVREKISKEIEKTKSEKKLATNINKKLEIYVNFQLEHIEPTAGMHQGYYRIKSKSDNNDEYRDIETLSEGEKNIIGFLYFLEKLDEQIDSPLDKVIIFDDPMDSNDDMMQYIIVTEIQGLMKLIDKGRTNDVLIVMSHNSHFYINVKYNRLYKDSKDKYGGDRLGDRFIRLQKDNSTTTVKILENEGQDFTTSYELLWKELGFLYNNNKPNLMLNSIRRIIETFIKFNKINDFYKDNREAQKLFNVNSHSIDDLESELNGKNKDQIIAIMRKCFKDANLENHFKTHWKGARK</sequence>
<evidence type="ECO:0000256" key="3">
    <source>
        <dbReference type="ARBA" id="ARBA00013368"/>
    </source>
</evidence>
<dbReference type="InterPro" id="IPR026866">
    <property type="entry name" value="CR006_AAA"/>
</dbReference>
<dbReference type="SUPFAM" id="SSF52540">
    <property type="entry name" value="P-loop containing nucleoside triphosphate hydrolases"/>
    <property type="match status" value="1"/>
</dbReference>
<comment type="similarity">
    <text evidence="1">Belongs to the SMC family. SbcC subfamily.</text>
</comment>
<dbReference type="Proteomes" id="UP000267137">
    <property type="component" value="Unassembled WGS sequence"/>
</dbReference>
<evidence type="ECO:0000256" key="1">
    <source>
        <dbReference type="ARBA" id="ARBA00006930"/>
    </source>
</evidence>
<dbReference type="AlphaFoldDB" id="A0AAE8G3E4"/>
<evidence type="ECO:0000313" key="6">
    <source>
        <dbReference type="EMBL" id="RSJ23277.1"/>
    </source>
</evidence>
<dbReference type="RefSeq" id="WP_102570383.1">
    <property type="nucleotide sequence ID" value="NZ_JALGPV010000003.1"/>
</dbReference>
<evidence type="ECO:0000256" key="4">
    <source>
        <dbReference type="SAM" id="Coils"/>
    </source>
</evidence>
<proteinExistence type="inferred from homology"/>
<evidence type="ECO:0000256" key="2">
    <source>
        <dbReference type="ARBA" id="ARBA00011322"/>
    </source>
</evidence>
<name>A0AAE8G3E4_STRIT</name>
<dbReference type="Pfam" id="PF13166">
    <property type="entry name" value="AAA_13"/>
    <property type="match status" value="1"/>
</dbReference>